<dbReference type="InterPro" id="IPR005018">
    <property type="entry name" value="DOMON_domain"/>
</dbReference>
<keyword evidence="1" id="KW-0732">Signal</keyword>
<dbReference type="AlphaFoldDB" id="A0AAU9IJT9"/>
<dbReference type="PROSITE" id="PS50836">
    <property type="entry name" value="DOMON"/>
    <property type="match status" value="1"/>
</dbReference>
<comment type="caution">
    <text evidence="3">The sequence shown here is derived from an EMBL/GenBank/DDBJ whole genome shotgun (WGS) entry which is preliminary data.</text>
</comment>
<reference evidence="3" key="1">
    <citation type="submission" date="2021-09" db="EMBL/GenBank/DDBJ databases">
        <authorList>
            <consortium name="AG Swart"/>
            <person name="Singh M."/>
            <person name="Singh A."/>
            <person name="Seah K."/>
            <person name="Emmerich C."/>
        </authorList>
    </citation>
    <scope>NUCLEOTIDE SEQUENCE</scope>
    <source>
        <strain evidence="3">ATCC30299</strain>
    </source>
</reference>
<dbReference type="InterPro" id="IPR045266">
    <property type="entry name" value="DOH_DOMON"/>
</dbReference>
<evidence type="ECO:0000256" key="1">
    <source>
        <dbReference type="SAM" id="SignalP"/>
    </source>
</evidence>
<evidence type="ECO:0000259" key="2">
    <source>
        <dbReference type="PROSITE" id="PS50836"/>
    </source>
</evidence>
<feature type="signal peptide" evidence="1">
    <location>
        <begin position="1"/>
        <end position="16"/>
    </location>
</feature>
<organism evidence="3 4">
    <name type="scientific">Blepharisma stoltei</name>
    <dbReference type="NCBI Taxonomy" id="1481888"/>
    <lineage>
        <taxon>Eukaryota</taxon>
        <taxon>Sar</taxon>
        <taxon>Alveolata</taxon>
        <taxon>Ciliophora</taxon>
        <taxon>Postciliodesmatophora</taxon>
        <taxon>Heterotrichea</taxon>
        <taxon>Heterotrichida</taxon>
        <taxon>Blepharismidae</taxon>
        <taxon>Blepharisma</taxon>
    </lineage>
</organism>
<dbReference type="SMART" id="SM00664">
    <property type="entry name" value="DoH"/>
    <property type="match status" value="1"/>
</dbReference>
<dbReference type="CDD" id="cd09631">
    <property type="entry name" value="DOMON_DOH"/>
    <property type="match status" value="1"/>
</dbReference>
<dbReference type="Proteomes" id="UP001162131">
    <property type="component" value="Unassembled WGS sequence"/>
</dbReference>
<feature type="domain" description="DOMON" evidence="2">
    <location>
        <begin position="24"/>
        <end position="147"/>
    </location>
</feature>
<proteinExistence type="predicted"/>
<dbReference type="EMBL" id="CAJZBQ010000012">
    <property type="protein sequence ID" value="CAG9314313.1"/>
    <property type="molecule type" value="Genomic_DNA"/>
</dbReference>
<accession>A0AAU9IJT9</accession>
<evidence type="ECO:0000313" key="4">
    <source>
        <dbReference type="Proteomes" id="UP001162131"/>
    </source>
</evidence>
<sequence>MFKILVIAALAVSSNALTTISLPEKVEFGWLFPTNQTVKFSLFVPNSKIGQSDWEWYGIGIQTLGSDLGMNDADLVTVSFDSGLIESRTSAGDTYPPVDKESGFILTGSVILEGVTEFTWTRNLNTKLKGDIELVIGGKYDFIYASGPLSMNGKTAMHKTSGKTVLELKYDNSLSRLSTKSGTVNLLTNFILLAALQLLFYF</sequence>
<name>A0AAU9IJT9_9CILI</name>
<protein>
    <recommendedName>
        <fullName evidence="2">DOMON domain-containing protein</fullName>
    </recommendedName>
</protein>
<keyword evidence="4" id="KW-1185">Reference proteome</keyword>
<feature type="chain" id="PRO_5043616989" description="DOMON domain-containing protein" evidence="1">
    <location>
        <begin position="17"/>
        <end position="202"/>
    </location>
</feature>
<gene>
    <name evidence="3" type="ORF">BSTOLATCC_MIC11324</name>
</gene>
<evidence type="ECO:0000313" key="3">
    <source>
        <dbReference type="EMBL" id="CAG9314313.1"/>
    </source>
</evidence>